<organism evidence="1 2">
    <name type="scientific">Sphingomonas melonis TY</name>
    <dbReference type="NCBI Taxonomy" id="621456"/>
    <lineage>
        <taxon>Bacteria</taxon>
        <taxon>Pseudomonadati</taxon>
        <taxon>Pseudomonadota</taxon>
        <taxon>Alphaproteobacteria</taxon>
        <taxon>Sphingomonadales</taxon>
        <taxon>Sphingomonadaceae</taxon>
        <taxon>Sphingomonas</taxon>
    </lineage>
</organism>
<name>A0A175Y403_9SPHN</name>
<protein>
    <submittedName>
        <fullName evidence="1">Uncharacterized protein</fullName>
    </submittedName>
</protein>
<accession>A0A175Y403</accession>
<dbReference type="OrthoDB" id="7556040at2"/>
<dbReference type="AlphaFoldDB" id="A0A175Y403"/>
<keyword evidence="2" id="KW-1185">Reference proteome</keyword>
<comment type="caution">
    <text evidence="1">The sequence shown here is derived from an EMBL/GenBank/DDBJ whole genome shotgun (WGS) entry which is preliminary data.</text>
</comment>
<sequence length="162" mass="17239">MNPDQTAHVRAHVAAVSKLLLGNKIMNPGLMIMAGGPLDPHQRIAFGRTAVEAQVDLIYLEFAVGEDDVPVMTGITVMLPRDTICYVSTGCRLSLVPGKARAVIVPQDGAQSHFKVLPGEIVQVRGRPASLAAGCDRATAKLAMLVRDGADLGNQVNLQTWC</sequence>
<evidence type="ECO:0000313" key="2">
    <source>
        <dbReference type="Proteomes" id="UP000078460"/>
    </source>
</evidence>
<dbReference type="Proteomes" id="UP000078460">
    <property type="component" value="Unassembled WGS sequence"/>
</dbReference>
<dbReference type="KEGG" id="smy:BJP26_07150"/>
<dbReference type="RefSeq" id="WP_017978526.1">
    <property type="nucleotide sequence ID" value="NZ_CP017578.1"/>
</dbReference>
<gene>
    <name evidence="1" type="ORF">AVM11_16920</name>
</gene>
<evidence type="ECO:0000313" key="1">
    <source>
        <dbReference type="EMBL" id="KZB95165.1"/>
    </source>
</evidence>
<dbReference type="STRING" id="621456.BJP26_07150"/>
<dbReference type="GeneID" id="93799048"/>
<proteinExistence type="predicted"/>
<reference evidence="1" key="1">
    <citation type="submission" date="2016-03" db="EMBL/GenBank/DDBJ databases">
        <title>Sphingomonas melonis TY, whole genome shotgun sequencing.</title>
        <authorList>
            <person name="Wang H."/>
            <person name="Zhu P."/>
        </authorList>
    </citation>
    <scope>NUCLEOTIDE SEQUENCE [LARGE SCALE GENOMIC DNA]</scope>
    <source>
        <strain evidence="1">TY</strain>
    </source>
</reference>
<dbReference type="EMBL" id="LQCK02000015">
    <property type="protein sequence ID" value="KZB95165.1"/>
    <property type="molecule type" value="Genomic_DNA"/>
</dbReference>